<name>A0ABD0Y5X2_9HEMI</name>
<evidence type="ECO:0000313" key="2">
    <source>
        <dbReference type="EMBL" id="KAL1122790.1"/>
    </source>
</evidence>
<evidence type="ECO:0000256" key="1">
    <source>
        <dbReference type="SAM" id="Coils"/>
    </source>
</evidence>
<feature type="coiled-coil region" evidence="1">
    <location>
        <begin position="233"/>
        <end position="267"/>
    </location>
</feature>
<gene>
    <name evidence="2" type="ORF">AAG570_003116</name>
</gene>
<dbReference type="Pfam" id="PF25880">
    <property type="entry name" value="WHD_CHMP7_1st"/>
    <property type="match status" value="1"/>
</dbReference>
<dbReference type="EMBL" id="JBFDAA010000013">
    <property type="protein sequence ID" value="KAL1122790.1"/>
    <property type="molecule type" value="Genomic_DNA"/>
</dbReference>
<comment type="caution">
    <text evidence="2">The sequence shown here is derived from an EMBL/GenBank/DDBJ whole genome shotgun (WGS) entry which is preliminary data.</text>
</comment>
<accession>A0ABD0Y5X2</accession>
<organism evidence="2 3">
    <name type="scientific">Ranatra chinensis</name>
    <dbReference type="NCBI Taxonomy" id="642074"/>
    <lineage>
        <taxon>Eukaryota</taxon>
        <taxon>Metazoa</taxon>
        <taxon>Ecdysozoa</taxon>
        <taxon>Arthropoda</taxon>
        <taxon>Hexapoda</taxon>
        <taxon>Insecta</taxon>
        <taxon>Pterygota</taxon>
        <taxon>Neoptera</taxon>
        <taxon>Paraneoptera</taxon>
        <taxon>Hemiptera</taxon>
        <taxon>Heteroptera</taxon>
        <taxon>Panheteroptera</taxon>
        <taxon>Nepomorpha</taxon>
        <taxon>Nepidae</taxon>
        <taxon>Ranatrinae</taxon>
        <taxon>Ranatra</taxon>
    </lineage>
</organism>
<dbReference type="AlphaFoldDB" id="A0ABD0Y5X2"/>
<evidence type="ECO:0000313" key="3">
    <source>
        <dbReference type="Proteomes" id="UP001558652"/>
    </source>
</evidence>
<proteinExistence type="predicted"/>
<reference evidence="2 3" key="1">
    <citation type="submission" date="2024-07" db="EMBL/GenBank/DDBJ databases">
        <title>Chromosome-level genome assembly of the water stick insect Ranatra chinensis (Heteroptera: Nepidae).</title>
        <authorList>
            <person name="Liu X."/>
        </authorList>
    </citation>
    <scope>NUCLEOTIDE SEQUENCE [LARGE SCALE GENOMIC DNA]</scope>
    <source>
        <strain evidence="2">Cailab_2021Rc</strain>
        <tissue evidence="2">Muscle</tissue>
    </source>
</reference>
<keyword evidence="3" id="KW-1185">Reference proteome</keyword>
<keyword evidence="1" id="KW-0175">Coiled coil</keyword>
<protein>
    <submittedName>
        <fullName evidence="2">Uncharacterized protein</fullName>
    </submittedName>
</protein>
<sequence length="286" mass="33389">MSESEVKSPIKGMPDCWQDEKRMNSLFLPFKKKELNPVDWESKMKFWRGSVEQWSLQKEDCLVSVKKLEAEFKRKERVPMCLATVIDNLLRSGDLKPKDEFLNLNPQQTWTNWAINSFVKVPVVWSFTKIKEALLEVDDTQIEYVYLAYLKNRGDILLSAIRSRNASLLSLEEILHILTEEGYCVSIETLNFIIHWLQIQRLAVLINFEKRILVKFSADNKPVINISEAEAAAITLQQTTVALKKNIESLELEKQQTIDEARNYVKKGMRQSVRTFFILYYYNVGK</sequence>
<dbReference type="Proteomes" id="UP001558652">
    <property type="component" value="Unassembled WGS sequence"/>
</dbReference>